<evidence type="ECO:0000259" key="1">
    <source>
        <dbReference type="Pfam" id="PF13672"/>
    </source>
</evidence>
<evidence type="ECO:0000313" key="3">
    <source>
        <dbReference type="Proteomes" id="UP000030060"/>
    </source>
</evidence>
<dbReference type="Gene3D" id="3.60.40.10">
    <property type="entry name" value="PPM-type phosphatase domain"/>
    <property type="match status" value="1"/>
</dbReference>
<organism evidence="2 3">
    <name type="scientific">Pseudomonas fluorescens LMG 5329</name>
    <dbReference type="NCBI Taxonomy" id="1324332"/>
    <lineage>
        <taxon>Bacteria</taxon>
        <taxon>Pseudomonadati</taxon>
        <taxon>Pseudomonadota</taxon>
        <taxon>Gammaproteobacteria</taxon>
        <taxon>Pseudomonadales</taxon>
        <taxon>Pseudomonadaceae</taxon>
        <taxon>Pseudomonas</taxon>
    </lineage>
</organism>
<dbReference type="InterPro" id="IPR001932">
    <property type="entry name" value="PPM-type_phosphatase-like_dom"/>
</dbReference>
<comment type="caution">
    <text evidence="2">The sequence shown here is derived from an EMBL/GenBank/DDBJ whole genome shotgun (WGS) entry which is preliminary data.</text>
</comment>
<dbReference type="Pfam" id="PF13672">
    <property type="entry name" value="PP2C_2"/>
    <property type="match status" value="1"/>
</dbReference>
<dbReference type="AlphaFoldDB" id="A0A0A1YV64"/>
<dbReference type="EMBL" id="ASGY01000164">
    <property type="protein sequence ID" value="KGE65813.1"/>
    <property type="molecule type" value="Genomic_DNA"/>
</dbReference>
<proteinExistence type="predicted"/>
<dbReference type="InterPro" id="IPR036457">
    <property type="entry name" value="PPM-type-like_dom_sf"/>
</dbReference>
<protein>
    <recommendedName>
        <fullName evidence="1">PPM-type phosphatase domain-containing protein</fullName>
    </recommendedName>
</protein>
<dbReference type="RefSeq" id="WP_016978917.1">
    <property type="nucleotide sequence ID" value="NZ_ASGY01000164.1"/>
</dbReference>
<reference evidence="2 3" key="1">
    <citation type="journal article" date="2013" name="Genome Announc.">
        <title>Draft Genome Sequence of Pseudomonas fluorescens LMG 5329, a White Line-Inducing Principle-Producing Bioindicator for the Mushroom Pathogen Pseudomonas tolaasii.</title>
        <authorList>
            <person name="Ghequire M.G."/>
            <person name="Rokni-Zadeh H."/>
            <person name="Zarrineh P."/>
            <person name="De Mot R."/>
        </authorList>
    </citation>
    <scope>NUCLEOTIDE SEQUENCE [LARGE SCALE GENOMIC DNA]</scope>
    <source>
        <strain evidence="2 3">LMG 5329</strain>
    </source>
</reference>
<feature type="domain" description="PPM-type phosphatase" evidence="1">
    <location>
        <begin position="11"/>
        <end position="206"/>
    </location>
</feature>
<dbReference type="SUPFAM" id="SSF81606">
    <property type="entry name" value="PP2C-like"/>
    <property type="match status" value="1"/>
</dbReference>
<name>A0A0A1YV64_PSEFL</name>
<dbReference type="OrthoDB" id="9816099at2"/>
<dbReference type="Proteomes" id="UP000030060">
    <property type="component" value="Unassembled WGS sequence"/>
</dbReference>
<sequence length="233" mass="25904">MRLAASGAKVIGPGHLQDGVVNQDAMGVYGVRQGWCIAVCDGLGSRRLSHIGSSKAVRLVKQHTRQAFAVSAQKLGQAIRLSWLEHFGTRYRDYETTCLWARVDARGRGQAGQIGDGLLLLKSRGAFRVISAARQGFGNQTDTLAQAGEGLWQTCEFELVLPGDGVLLMTDGISDDLIPEQLEPFFDVIYRRLARSNRRRMRTWLEREMHAWSTPLHGDDKSIAGIFRTDHKQ</sequence>
<gene>
    <name evidence="2" type="ORF">K814_0121785</name>
</gene>
<accession>A0A0A1YV64</accession>
<evidence type="ECO:0000313" key="2">
    <source>
        <dbReference type="EMBL" id="KGE65813.1"/>
    </source>
</evidence>